<dbReference type="SMART" id="SM00086">
    <property type="entry name" value="PAC"/>
    <property type="match status" value="2"/>
</dbReference>
<dbReference type="InterPro" id="IPR003661">
    <property type="entry name" value="HisK_dim/P_dom"/>
</dbReference>
<dbReference type="Proteomes" id="UP000606653">
    <property type="component" value="Unassembled WGS sequence"/>
</dbReference>
<dbReference type="CDD" id="cd00130">
    <property type="entry name" value="PAS"/>
    <property type="match status" value="2"/>
</dbReference>
<dbReference type="InterPro" id="IPR013656">
    <property type="entry name" value="PAS_4"/>
</dbReference>
<evidence type="ECO:0000313" key="14">
    <source>
        <dbReference type="Proteomes" id="UP000606653"/>
    </source>
</evidence>
<feature type="domain" description="Response regulatory" evidence="11">
    <location>
        <begin position="769"/>
        <end position="886"/>
    </location>
</feature>
<feature type="modified residue" description="4-aspartylphosphate" evidence="9">
    <location>
        <position position="818"/>
    </location>
</feature>
<keyword evidence="14" id="KW-1185">Reference proteome</keyword>
<gene>
    <name evidence="13" type="ORF">GCM10010969_02630</name>
</gene>
<dbReference type="InterPro" id="IPR004358">
    <property type="entry name" value="Sig_transdc_His_kin-like_C"/>
</dbReference>
<evidence type="ECO:0000256" key="3">
    <source>
        <dbReference type="ARBA" id="ARBA00022553"/>
    </source>
</evidence>
<evidence type="ECO:0000313" key="13">
    <source>
        <dbReference type="EMBL" id="GGN91221.1"/>
    </source>
</evidence>
<dbReference type="SMART" id="SM00388">
    <property type="entry name" value="HisKA"/>
    <property type="match status" value="1"/>
</dbReference>
<evidence type="ECO:0000259" key="12">
    <source>
        <dbReference type="PROSITE" id="PS50112"/>
    </source>
</evidence>
<dbReference type="Pfam" id="PF02518">
    <property type="entry name" value="HATPase_c"/>
    <property type="match status" value="1"/>
</dbReference>
<organism evidence="13 14">
    <name type="scientific">Saccharibacillus kuerlensis</name>
    <dbReference type="NCBI Taxonomy" id="459527"/>
    <lineage>
        <taxon>Bacteria</taxon>
        <taxon>Bacillati</taxon>
        <taxon>Bacillota</taxon>
        <taxon>Bacilli</taxon>
        <taxon>Bacillales</taxon>
        <taxon>Paenibacillaceae</taxon>
        <taxon>Saccharibacillus</taxon>
    </lineage>
</organism>
<dbReference type="InterPro" id="IPR005467">
    <property type="entry name" value="His_kinase_dom"/>
</dbReference>
<dbReference type="InterPro" id="IPR035965">
    <property type="entry name" value="PAS-like_dom_sf"/>
</dbReference>
<dbReference type="Gene3D" id="1.10.287.130">
    <property type="match status" value="1"/>
</dbReference>
<dbReference type="CDD" id="cd16922">
    <property type="entry name" value="HATPase_EvgS-ArcB-TorS-like"/>
    <property type="match status" value="1"/>
</dbReference>
<dbReference type="PANTHER" id="PTHR45339">
    <property type="entry name" value="HYBRID SIGNAL TRANSDUCTION HISTIDINE KINASE J"/>
    <property type="match status" value="1"/>
</dbReference>
<evidence type="ECO:0000256" key="7">
    <source>
        <dbReference type="ARBA" id="ARBA00022840"/>
    </source>
</evidence>
<keyword evidence="8" id="KW-0902">Two-component regulatory system</keyword>
<evidence type="ECO:0000256" key="8">
    <source>
        <dbReference type="ARBA" id="ARBA00023012"/>
    </source>
</evidence>
<dbReference type="EC" id="2.7.13.3" evidence="2"/>
<dbReference type="PANTHER" id="PTHR45339:SF1">
    <property type="entry name" value="HYBRID SIGNAL TRANSDUCTION HISTIDINE KINASE J"/>
    <property type="match status" value="1"/>
</dbReference>
<dbReference type="PROSITE" id="PS50112">
    <property type="entry name" value="PAS"/>
    <property type="match status" value="2"/>
</dbReference>
<dbReference type="SMART" id="SM00091">
    <property type="entry name" value="PAS"/>
    <property type="match status" value="2"/>
</dbReference>
<accession>A0ABQ2KRM1</accession>
<dbReference type="Pfam" id="PF14417">
    <property type="entry name" value="MEDS"/>
    <property type="match status" value="1"/>
</dbReference>
<feature type="domain" description="Histidine kinase" evidence="10">
    <location>
        <begin position="487"/>
        <end position="710"/>
    </location>
</feature>
<dbReference type="NCBIfam" id="TIGR00229">
    <property type="entry name" value="sensory_box"/>
    <property type="match status" value="2"/>
</dbReference>
<keyword evidence="3 9" id="KW-0597">Phosphoprotein</keyword>
<keyword evidence="4" id="KW-0808">Transferase</keyword>
<sequence length="912" mass="102537">MSEHIMELNQLVSVSAGGHILYLYDNADVYVDNVSAYLISGVQSGDLVILIERSEWIEQIRSHALQTLSKEEIERIVYVEAEQFYSVHESFQYEKIVEHFEALTEPYRNCSHRIRTWAHVTWKSEEGVEKELEKFKELASRTVEDFRMLSVCAYEGRSISASLQIKMLRVYDYVMTDDQISSTGLTGQSRGAVFPSLSEQRKMDEWSSNLRLELEAAARHLESIIANQLDPVVLFDEEGRVVRLNAAFERVFGWLTDELVGIGEEELKVRIGLNDVQGHPVSQYEQIPTPDSGKLGESIKSFEAAARTRGGDPLDLLLTGFALGNEDRPAGYAVIYRDITDFRNSERRLQESVERYTSLKKHNHDAVFSIDRDWRVINTNPAAQNLTGLTTDKMIGRRFTDWVAEGDMQDIVSTANGEEESASSSLLIRHIDGREVEVLTSTAPIMIGGENVGCYILAKDITEHKRLLIEKQAAEERNRAKSEFLAVMSHEIRTPMNGVITLTQLLLETEGLSDEQREYVEVIQRSGNSLLDIINDILDFSKIEAGKVELQVEPMNLREDVARSFDILLADSRSKKLELGLSVAPHVPDIVIADSNKLRQILVNLVGNAIKYTEKGGVFVSITSEDGASEGHIRLAFRIQDTGLGIPEEQTAHLFDPFYQLDNFMTRKSQGSGLGLAITKKLIELMNGTIQVESKPGKGSVFRFLIEVQLPEFTKKNGEKEEYTQRPIEIPVLPPVLPTIETSGLSTIETPATSGTLVTPSTPISVPLRILIAEDNKVNQLVMERLLRKLGYIGDLAEDGLEALKVAAESRYDVILMDVRMPKMDGFEATRRIREQPQTYGHPYIIAVTANAMRGDRERCLEAGMDEYMNKPIDVKRLEKLLSNTEKCIRHFAKNNGKIKGESQSPIEGKDQ</sequence>
<dbReference type="Pfam" id="PF00072">
    <property type="entry name" value="Response_reg"/>
    <property type="match status" value="1"/>
</dbReference>
<feature type="domain" description="PAS" evidence="12">
    <location>
        <begin position="345"/>
        <end position="397"/>
    </location>
</feature>
<dbReference type="SUPFAM" id="SSF55785">
    <property type="entry name" value="PYP-like sensor domain (PAS domain)"/>
    <property type="match status" value="2"/>
</dbReference>
<comment type="catalytic activity">
    <reaction evidence="1">
        <text>ATP + protein L-histidine = ADP + protein N-phospho-L-histidine.</text>
        <dbReference type="EC" id="2.7.13.3"/>
    </reaction>
</comment>
<dbReference type="Gene3D" id="3.30.450.20">
    <property type="entry name" value="PAS domain"/>
    <property type="match status" value="2"/>
</dbReference>
<dbReference type="PROSITE" id="PS50110">
    <property type="entry name" value="RESPONSE_REGULATORY"/>
    <property type="match status" value="1"/>
</dbReference>
<evidence type="ECO:0000256" key="1">
    <source>
        <dbReference type="ARBA" id="ARBA00000085"/>
    </source>
</evidence>
<proteinExistence type="predicted"/>
<dbReference type="InterPro" id="IPR001789">
    <property type="entry name" value="Sig_transdc_resp-reg_receiver"/>
</dbReference>
<comment type="caution">
    <text evidence="13">The sequence shown here is derived from an EMBL/GenBank/DDBJ whole genome shotgun (WGS) entry which is preliminary data.</text>
</comment>
<dbReference type="PROSITE" id="PS50109">
    <property type="entry name" value="HIS_KIN"/>
    <property type="match status" value="1"/>
</dbReference>
<dbReference type="Gene3D" id="3.30.565.10">
    <property type="entry name" value="Histidine kinase-like ATPase, C-terminal domain"/>
    <property type="match status" value="1"/>
</dbReference>
<keyword evidence="5" id="KW-0547">Nucleotide-binding</keyword>
<dbReference type="SUPFAM" id="SSF52172">
    <property type="entry name" value="CheY-like"/>
    <property type="match status" value="1"/>
</dbReference>
<evidence type="ECO:0000259" key="10">
    <source>
        <dbReference type="PROSITE" id="PS50109"/>
    </source>
</evidence>
<dbReference type="SMART" id="SM00387">
    <property type="entry name" value="HATPase_c"/>
    <property type="match status" value="1"/>
</dbReference>
<dbReference type="PRINTS" id="PR00344">
    <property type="entry name" value="BCTRLSENSOR"/>
</dbReference>
<evidence type="ECO:0000256" key="5">
    <source>
        <dbReference type="ARBA" id="ARBA00022741"/>
    </source>
</evidence>
<protein>
    <recommendedName>
        <fullName evidence="2">histidine kinase</fullName>
        <ecNumber evidence="2">2.7.13.3</ecNumber>
    </recommendedName>
</protein>
<evidence type="ECO:0000256" key="4">
    <source>
        <dbReference type="ARBA" id="ARBA00022679"/>
    </source>
</evidence>
<dbReference type="SUPFAM" id="SSF55874">
    <property type="entry name" value="ATPase domain of HSP90 chaperone/DNA topoisomerase II/histidine kinase"/>
    <property type="match status" value="1"/>
</dbReference>
<dbReference type="SMART" id="SM00448">
    <property type="entry name" value="REC"/>
    <property type="match status" value="1"/>
</dbReference>
<dbReference type="Pfam" id="PF00512">
    <property type="entry name" value="HisKA"/>
    <property type="match status" value="1"/>
</dbReference>
<dbReference type="InterPro" id="IPR001610">
    <property type="entry name" value="PAC"/>
</dbReference>
<dbReference type="CDD" id="cd00082">
    <property type="entry name" value="HisKA"/>
    <property type="match status" value="1"/>
</dbReference>
<dbReference type="Pfam" id="PF00989">
    <property type="entry name" value="PAS"/>
    <property type="match status" value="1"/>
</dbReference>
<dbReference type="RefSeq" id="WP_018975200.1">
    <property type="nucleotide sequence ID" value="NZ_BMLN01000001.1"/>
</dbReference>
<evidence type="ECO:0000259" key="11">
    <source>
        <dbReference type="PROSITE" id="PS50110"/>
    </source>
</evidence>
<dbReference type="Gene3D" id="3.40.50.2300">
    <property type="match status" value="1"/>
</dbReference>
<dbReference type="InterPro" id="IPR036097">
    <property type="entry name" value="HisK_dim/P_sf"/>
</dbReference>
<dbReference type="SUPFAM" id="SSF47384">
    <property type="entry name" value="Homodimeric domain of signal transducing histidine kinase"/>
    <property type="match status" value="1"/>
</dbReference>
<dbReference type="InterPro" id="IPR013767">
    <property type="entry name" value="PAS_fold"/>
</dbReference>
<dbReference type="Pfam" id="PF08448">
    <property type="entry name" value="PAS_4"/>
    <property type="match status" value="1"/>
</dbReference>
<evidence type="ECO:0000256" key="6">
    <source>
        <dbReference type="ARBA" id="ARBA00022777"/>
    </source>
</evidence>
<dbReference type="EMBL" id="BMLN01000001">
    <property type="protein sequence ID" value="GGN91221.1"/>
    <property type="molecule type" value="Genomic_DNA"/>
</dbReference>
<evidence type="ECO:0000256" key="2">
    <source>
        <dbReference type="ARBA" id="ARBA00012438"/>
    </source>
</evidence>
<keyword evidence="7" id="KW-0067">ATP-binding</keyword>
<dbReference type="InterPro" id="IPR025847">
    <property type="entry name" value="MEDS_domain"/>
</dbReference>
<reference evidence="14" key="1">
    <citation type="journal article" date="2019" name="Int. J. Syst. Evol. Microbiol.">
        <title>The Global Catalogue of Microorganisms (GCM) 10K type strain sequencing project: providing services to taxonomists for standard genome sequencing and annotation.</title>
        <authorList>
            <consortium name="The Broad Institute Genomics Platform"/>
            <consortium name="The Broad Institute Genome Sequencing Center for Infectious Disease"/>
            <person name="Wu L."/>
            <person name="Ma J."/>
        </authorList>
    </citation>
    <scope>NUCLEOTIDE SEQUENCE [LARGE SCALE GENOMIC DNA]</scope>
    <source>
        <strain evidence="14">CGMCC 1.6964</strain>
    </source>
</reference>
<evidence type="ECO:0000256" key="9">
    <source>
        <dbReference type="PROSITE-ProRule" id="PRU00169"/>
    </source>
</evidence>
<feature type="domain" description="PAS" evidence="12">
    <location>
        <begin position="217"/>
        <end position="261"/>
    </location>
</feature>
<keyword evidence="6" id="KW-0418">Kinase</keyword>
<dbReference type="CDD" id="cd17546">
    <property type="entry name" value="REC_hyHK_CKI1_RcsC-like"/>
    <property type="match status" value="1"/>
</dbReference>
<dbReference type="InterPro" id="IPR003594">
    <property type="entry name" value="HATPase_dom"/>
</dbReference>
<name>A0ABQ2KRM1_9BACL</name>
<dbReference type="InterPro" id="IPR036890">
    <property type="entry name" value="HATPase_C_sf"/>
</dbReference>
<dbReference type="InterPro" id="IPR000014">
    <property type="entry name" value="PAS"/>
</dbReference>
<dbReference type="InterPro" id="IPR011006">
    <property type="entry name" value="CheY-like_superfamily"/>
</dbReference>